<dbReference type="EMBL" id="JAUEIF010000003">
    <property type="protein sequence ID" value="MDN0025004.1"/>
    <property type="molecule type" value="Genomic_DNA"/>
</dbReference>
<dbReference type="AlphaFoldDB" id="A0AAW7JIF1"/>
<sequence length="203" mass="23829">MVWNGYGFREIVTWLSRITHCRGFGVQSPSAYRFIRYVVNEHYPYYAYADLREKFPYIGSTDEKLCRLYFRIANYQQPMTFINIGRSDAALVAYVNAGCRKTRVIDYSDTYAVERNKPYDSIPSPLLFRINLKDVHGEFSPCFIDNIPDDSIMILEGIKSSHAAREIWKSMMNDSRTGVTFDLYYCGILFFDKRIKQNYIVNF</sequence>
<dbReference type="RefSeq" id="WP_289824961.1">
    <property type="nucleotide sequence ID" value="NZ_JAUEIE010000003.1"/>
</dbReference>
<evidence type="ECO:0000313" key="2">
    <source>
        <dbReference type="EMBL" id="MDN0025004.1"/>
    </source>
</evidence>
<dbReference type="EMBL" id="JAUEIE010000003">
    <property type="protein sequence ID" value="MDN0022405.1"/>
    <property type="molecule type" value="Genomic_DNA"/>
</dbReference>
<evidence type="ECO:0000313" key="4">
    <source>
        <dbReference type="Proteomes" id="UP001168478"/>
    </source>
</evidence>
<accession>A0AAW7JIF1</accession>
<reference evidence="2" key="1">
    <citation type="submission" date="2023-06" db="EMBL/GenBank/DDBJ databases">
        <authorList>
            <person name="Zeman M."/>
            <person name="Kubasova T."/>
            <person name="Jahodarova E."/>
            <person name="Nykrynova M."/>
            <person name="Rychlik I."/>
        </authorList>
    </citation>
    <scope>NUCLEOTIDE SEQUENCE</scope>
    <source>
        <strain evidence="2">ET15</strain>
        <strain evidence="1">ET37</strain>
    </source>
</reference>
<comment type="caution">
    <text evidence="2">The sequence shown here is derived from an EMBL/GenBank/DDBJ whole genome shotgun (WGS) entry which is preliminary data.</text>
</comment>
<reference evidence="2" key="2">
    <citation type="submission" date="2023-08" db="EMBL/GenBank/DDBJ databases">
        <title>Identification and characterization of horizontal gene transfer across gut microbiota members of farm animals based on homology search.</title>
        <authorList>
            <person name="Schwarzerova J."/>
            <person name="Nykrynova M."/>
            <person name="Jureckova K."/>
            <person name="Cejkova D."/>
            <person name="Rychlik I."/>
        </authorList>
    </citation>
    <scope>NUCLEOTIDE SEQUENCE</scope>
    <source>
        <strain evidence="2">ET15</strain>
        <strain evidence="1">ET37</strain>
    </source>
</reference>
<dbReference type="Proteomes" id="UP001167831">
    <property type="component" value="Unassembled WGS sequence"/>
</dbReference>
<protein>
    <recommendedName>
        <fullName evidence="5">Class I SAM-dependent methyltransferase</fullName>
    </recommendedName>
</protein>
<evidence type="ECO:0000313" key="3">
    <source>
        <dbReference type="Proteomes" id="UP001167831"/>
    </source>
</evidence>
<name>A0AAW7JIF1_9BACT</name>
<keyword evidence="3" id="KW-1185">Reference proteome</keyword>
<evidence type="ECO:0008006" key="5">
    <source>
        <dbReference type="Google" id="ProtNLM"/>
    </source>
</evidence>
<dbReference type="Proteomes" id="UP001168478">
    <property type="component" value="Unassembled WGS sequence"/>
</dbReference>
<gene>
    <name evidence="1" type="ORF">QVN81_05125</name>
    <name evidence="2" type="ORF">QVN84_05660</name>
</gene>
<organism evidence="2 4">
    <name type="scientific">Leyella lascolaii</name>
    <dbReference type="NCBI Taxonomy" id="1776379"/>
    <lineage>
        <taxon>Bacteria</taxon>
        <taxon>Pseudomonadati</taxon>
        <taxon>Bacteroidota</taxon>
        <taxon>Bacteroidia</taxon>
        <taxon>Bacteroidales</taxon>
        <taxon>Prevotellaceae</taxon>
        <taxon>Leyella</taxon>
    </lineage>
</organism>
<proteinExistence type="predicted"/>
<evidence type="ECO:0000313" key="1">
    <source>
        <dbReference type="EMBL" id="MDN0022405.1"/>
    </source>
</evidence>